<comment type="cofactor">
    <cofactor evidence="2">
        <name>Zn(2+)</name>
        <dbReference type="ChEBI" id="CHEBI:29105"/>
    </cofactor>
</comment>
<keyword evidence="6" id="KW-0479">Metal-binding</keyword>
<evidence type="ECO:0000313" key="14">
    <source>
        <dbReference type="Proteomes" id="UP000012283"/>
    </source>
</evidence>
<dbReference type="eggNOG" id="COG1496">
    <property type="taxonomic scope" value="Bacteria"/>
</dbReference>
<dbReference type="Pfam" id="PF02578">
    <property type="entry name" value="Cu-oxidase_4"/>
    <property type="match status" value="1"/>
</dbReference>
<evidence type="ECO:0000256" key="12">
    <source>
        <dbReference type="RuleBase" id="RU361274"/>
    </source>
</evidence>
<dbReference type="GO" id="GO:0005507">
    <property type="term" value="F:copper ion binding"/>
    <property type="evidence" value="ECO:0007669"/>
    <property type="project" value="TreeGrafter"/>
</dbReference>
<evidence type="ECO:0000256" key="5">
    <source>
        <dbReference type="ARBA" id="ARBA00022679"/>
    </source>
</evidence>
<comment type="similarity">
    <text evidence="4 12">Belongs to the purine nucleoside phosphorylase YfiH/LACC1 family.</text>
</comment>
<organism evidence="13 14">
    <name type="scientific">Gracilibacillus halophilus YIM-C55.5</name>
    <dbReference type="NCBI Taxonomy" id="1308866"/>
    <lineage>
        <taxon>Bacteria</taxon>
        <taxon>Bacillati</taxon>
        <taxon>Bacillota</taxon>
        <taxon>Bacilli</taxon>
        <taxon>Bacillales</taxon>
        <taxon>Bacillaceae</taxon>
        <taxon>Gracilibacillus</taxon>
    </lineage>
</organism>
<keyword evidence="8" id="KW-0862">Zinc</keyword>
<evidence type="ECO:0000256" key="4">
    <source>
        <dbReference type="ARBA" id="ARBA00007353"/>
    </source>
</evidence>
<dbReference type="InterPro" id="IPR003730">
    <property type="entry name" value="Cu_polyphenol_OxRdtase"/>
</dbReference>
<dbReference type="PANTHER" id="PTHR30616:SF2">
    <property type="entry name" value="PURINE NUCLEOSIDE PHOSPHORYLASE LACC1"/>
    <property type="match status" value="1"/>
</dbReference>
<comment type="catalytic activity">
    <reaction evidence="1">
        <text>inosine + phosphate = alpha-D-ribose 1-phosphate + hypoxanthine</text>
        <dbReference type="Rhea" id="RHEA:27646"/>
        <dbReference type="ChEBI" id="CHEBI:17368"/>
        <dbReference type="ChEBI" id="CHEBI:17596"/>
        <dbReference type="ChEBI" id="CHEBI:43474"/>
        <dbReference type="ChEBI" id="CHEBI:57720"/>
        <dbReference type="EC" id="2.4.2.1"/>
    </reaction>
    <physiologicalReaction direction="left-to-right" evidence="1">
        <dbReference type="Rhea" id="RHEA:27647"/>
    </physiologicalReaction>
</comment>
<reference evidence="13 14" key="1">
    <citation type="submission" date="2013-03" db="EMBL/GenBank/DDBJ databases">
        <title>Draft genome sequence of Gracibacillus halophilus YIM-C55.5, a moderately halophilic and thermophilic organism from the Xiaochaidamu salt lake.</title>
        <authorList>
            <person name="Sugumar T."/>
            <person name="Polireddy D.R."/>
            <person name="Antony A."/>
            <person name="Madhava Y.R."/>
            <person name="Sivakumar N."/>
        </authorList>
    </citation>
    <scope>NUCLEOTIDE SEQUENCE [LARGE SCALE GENOMIC DNA]</scope>
    <source>
        <strain evidence="13 14">YIM-C55.5</strain>
    </source>
</reference>
<evidence type="ECO:0000256" key="9">
    <source>
        <dbReference type="ARBA" id="ARBA00047989"/>
    </source>
</evidence>
<evidence type="ECO:0000256" key="10">
    <source>
        <dbReference type="ARBA" id="ARBA00048968"/>
    </source>
</evidence>
<protein>
    <recommendedName>
        <fullName evidence="12">Purine nucleoside phosphorylase</fullName>
    </recommendedName>
</protein>
<dbReference type="AlphaFoldDB" id="N4WZ44"/>
<proteinExistence type="inferred from homology"/>
<dbReference type="EMBL" id="APML01000004">
    <property type="protein sequence ID" value="ENH98316.1"/>
    <property type="molecule type" value="Genomic_DNA"/>
</dbReference>
<dbReference type="NCBIfam" id="TIGR00726">
    <property type="entry name" value="peptidoglycan editing factor PgeF"/>
    <property type="match status" value="1"/>
</dbReference>
<accession>N4WZ44</accession>
<evidence type="ECO:0000256" key="11">
    <source>
        <dbReference type="ARBA" id="ARBA00049893"/>
    </source>
</evidence>
<dbReference type="GO" id="GO:0016787">
    <property type="term" value="F:hydrolase activity"/>
    <property type="evidence" value="ECO:0007669"/>
    <property type="project" value="UniProtKB-KW"/>
</dbReference>
<dbReference type="InterPro" id="IPR011324">
    <property type="entry name" value="Cytotoxic_necrot_fac-like_cat"/>
</dbReference>
<evidence type="ECO:0000256" key="7">
    <source>
        <dbReference type="ARBA" id="ARBA00022801"/>
    </source>
</evidence>
<evidence type="ECO:0000256" key="2">
    <source>
        <dbReference type="ARBA" id="ARBA00001947"/>
    </source>
</evidence>
<evidence type="ECO:0000256" key="6">
    <source>
        <dbReference type="ARBA" id="ARBA00022723"/>
    </source>
</evidence>
<dbReference type="PATRIC" id="fig|1308866.3.peg.245"/>
<comment type="catalytic activity">
    <reaction evidence="9">
        <text>adenosine + H2O + H(+) = inosine + NH4(+)</text>
        <dbReference type="Rhea" id="RHEA:24408"/>
        <dbReference type="ChEBI" id="CHEBI:15377"/>
        <dbReference type="ChEBI" id="CHEBI:15378"/>
        <dbReference type="ChEBI" id="CHEBI:16335"/>
        <dbReference type="ChEBI" id="CHEBI:17596"/>
        <dbReference type="ChEBI" id="CHEBI:28938"/>
        <dbReference type="EC" id="3.5.4.4"/>
    </reaction>
    <physiologicalReaction direction="left-to-right" evidence="9">
        <dbReference type="Rhea" id="RHEA:24409"/>
    </physiologicalReaction>
</comment>
<dbReference type="InterPro" id="IPR038371">
    <property type="entry name" value="Cu_polyphenol_OxRdtase_sf"/>
</dbReference>
<name>N4WZ44_9BACI</name>
<evidence type="ECO:0000313" key="13">
    <source>
        <dbReference type="EMBL" id="ENH98316.1"/>
    </source>
</evidence>
<comment type="catalytic activity">
    <reaction evidence="10">
        <text>adenosine + phosphate = alpha-D-ribose 1-phosphate + adenine</text>
        <dbReference type="Rhea" id="RHEA:27642"/>
        <dbReference type="ChEBI" id="CHEBI:16335"/>
        <dbReference type="ChEBI" id="CHEBI:16708"/>
        <dbReference type="ChEBI" id="CHEBI:43474"/>
        <dbReference type="ChEBI" id="CHEBI:57720"/>
        <dbReference type="EC" id="2.4.2.1"/>
    </reaction>
    <physiologicalReaction direction="left-to-right" evidence="10">
        <dbReference type="Rhea" id="RHEA:27643"/>
    </physiologicalReaction>
</comment>
<evidence type="ECO:0000256" key="1">
    <source>
        <dbReference type="ARBA" id="ARBA00000553"/>
    </source>
</evidence>
<keyword evidence="5" id="KW-0808">Transferase</keyword>
<dbReference type="Proteomes" id="UP000012283">
    <property type="component" value="Unassembled WGS sequence"/>
</dbReference>
<dbReference type="Gene3D" id="3.60.140.10">
    <property type="entry name" value="CNF1/YfiH-like putative cysteine hydrolases"/>
    <property type="match status" value="1"/>
</dbReference>
<sequence>MTDTVRGCDGLVTRQKNLLLTALFADCVPLFFYEPEQELIGISHAGWRGTTGNIAGHTVEKLVELGARRDQIEVVIAPSICSQCYQVDQNVIDHIPTDCSIVYEKDGNGYHLDLKKLNQLFLRQSGIVDENIMVTDDCTAESELLYSHRHDPKPTGRMLGFIYMTKS</sequence>
<comment type="caution">
    <text evidence="13">The sequence shown here is derived from an EMBL/GenBank/DDBJ whole genome shotgun (WGS) entry which is preliminary data.</text>
</comment>
<dbReference type="CDD" id="cd16833">
    <property type="entry name" value="YfiH"/>
    <property type="match status" value="1"/>
</dbReference>
<dbReference type="STRING" id="1308866.J416_01214"/>
<dbReference type="SUPFAM" id="SSF64438">
    <property type="entry name" value="CNF1/YfiH-like putative cysteine hydrolases"/>
    <property type="match status" value="1"/>
</dbReference>
<evidence type="ECO:0000256" key="8">
    <source>
        <dbReference type="ARBA" id="ARBA00022833"/>
    </source>
</evidence>
<keyword evidence="7" id="KW-0378">Hydrolase</keyword>
<comment type="function">
    <text evidence="3">Purine nucleoside enzyme that catalyzes the phosphorolysis of adenosine and inosine nucleosides, yielding D-ribose 1-phosphate and the respective free bases, adenine and hypoxanthine. Also catalyzes the phosphorolysis of S-methyl-5'-thioadenosine into adenine and S-methyl-5-thio-alpha-D-ribose 1-phosphate. Also has adenosine deaminase activity.</text>
</comment>
<evidence type="ECO:0000256" key="3">
    <source>
        <dbReference type="ARBA" id="ARBA00003215"/>
    </source>
</evidence>
<dbReference type="PANTHER" id="PTHR30616">
    <property type="entry name" value="UNCHARACTERIZED PROTEIN YFIH"/>
    <property type="match status" value="1"/>
</dbReference>
<gene>
    <name evidence="13" type="ORF">J416_01214</name>
</gene>
<comment type="catalytic activity">
    <reaction evidence="11">
        <text>S-methyl-5'-thioadenosine + phosphate = 5-(methylsulfanyl)-alpha-D-ribose 1-phosphate + adenine</text>
        <dbReference type="Rhea" id="RHEA:11852"/>
        <dbReference type="ChEBI" id="CHEBI:16708"/>
        <dbReference type="ChEBI" id="CHEBI:17509"/>
        <dbReference type="ChEBI" id="CHEBI:43474"/>
        <dbReference type="ChEBI" id="CHEBI:58533"/>
        <dbReference type="EC" id="2.4.2.28"/>
    </reaction>
    <physiologicalReaction direction="left-to-right" evidence="11">
        <dbReference type="Rhea" id="RHEA:11853"/>
    </physiologicalReaction>
</comment>
<dbReference type="GO" id="GO:0017061">
    <property type="term" value="F:S-methyl-5-thioadenosine phosphorylase activity"/>
    <property type="evidence" value="ECO:0007669"/>
    <property type="project" value="UniProtKB-EC"/>
</dbReference>
<keyword evidence="14" id="KW-1185">Reference proteome</keyword>